<sequence>MNHGGRFRWVPCFLGDLPFPYPPLQSGATLNTPRFTIVCSENPAIGPHGVRDRLENGVQLSPSTVTADKQCAVDIGIFVYKTVESSVQRLAHVDVRKHACYARVTHVRLPLAAARSNLAHSDATRGCLQPQGQRQLDSPRWSGGRCGGSRAEEARPCGSAVDGGSTDIPSARQTTLSIDIRGDDHTADRIRANYSLDDVCGHLPPLLSTHRVHTSSFAVPRVAFQQFLCFFTLPIKDSGRRGGVVVRLLASHLDELGSIPGGVARGYSLVRIMPDDIAGKQILSGIFRFPHPFIPALLQTHLASPSSPIGSQDIDFRGRGGVVVRLLASHLGEPGSIPNGVAPGFSHVGIVPDDAAGCRRVFSGISRFHRPFIRALFLTYLASPPSALKTTMFKAAQVSSLAVIYHFRDYRHVYSDANTVATERYSGATVAERLARSPPTKANRAQSPAGSPDFHKWESCRTMALVGGFSRGSPASPASSFRHCSIFTSITFIGSQDLAPLQPTEYQFEVDDYSGSEGEEIYVLSDPRPEEDVDRCMFHPNS</sequence>
<accession>A0ABQ9HU23</accession>
<evidence type="ECO:0000313" key="3">
    <source>
        <dbReference type="Proteomes" id="UP001159363"/>
    </source>
</evidence>
<protein>
    <submittedName>
        <fullName evidence="2">Uncharacterized protein</fullName>
    </submittedName>
</protein>
<feature type="region of interest" description="Disordered" evidence="1">
    <location>
        <begin position="432"/>
        <end position="453"/>
    </location>
</feature>
<proteinExistence type="predicted"/>
<reference evidence="2 3" key="1">
    <citation type="submission" date="2023-02" db="EMBL/GenBank/DDBJ databases">
        <title>LHISI_Scaffold_Assembly.</title>
        <authorList>
            <person name="Stuart O.P."/>
            <person name="Cleave R."/>
            <person name="Magrath M.J.L."/>
            <person name="Mikheyev A.S."/>
        </authorList>
    </citation>
    <scope>NUCLEOTIDE SEQUENCE [LARGE SCALE GENOMIC DNA]</scope>
    <source>
        <strain evidence="2">Daus_M_001</strain>
        <tissue evidence="2">Leg muscle</tissue>
    </source>
</reference>
<dbReference type="Proteomes" id="UP001159363">
    <property type="component" value="Chromosome X"/>
</dbReference>
<evidence type="ECO:0000313" key="2">
    <source>
        <dbReference type="EMBL" id="KAJ8887586.1"/>
    </source>
</evidence>
<dbReference type="EMBL" id="JARBHB010000004">
    <property type="protein sequence ID" value="KAJ8887586.1"/>
    <property type="molecule type" value="Genomic_DNA"/>
</dbReference>
<evidence type="ECO:0000256" key="1">
    <source>
        <dbReference type="SAM" id="MobiDB-lite"/>
    </source>
</evidence>
<organism evidence="2 3">
    <name type="scientific">Dryococelus australis</name>
    <dbReference type="NCBI Taxonomy" id="614101"/>
    <lineage>
        <taxon>Eukaryota</taxon>
        <taxon>Metazoa</taxon>
        <taxon>Ecdysozoa</taxon>
        <taxon>Arthropoda</taxon>
        <taxon>Hexapoda</taxon>
        <taxon>Insecta</taxon>
        <taxon>Pterygota</taxon>
        <taxon>Neoptera</taxon>
        <taxon>Polyneoptera</taxon>
        <taxon>Phasmatodea</taxon>
        <taxon>Verophasmatodea</taxon>
        <taxon>Anareolatae</taxon>
        <taxon>Phasmatidae</taxon>
        <taxon>Eurycanthinae</taxon>
        <taxon>Dryococelus</taxon>
    </lineage>
</organism>
<comment type="caution">
    <text evidence="2">The sequence shown here is derived from an EMBL/GenBank/DDBJ whole genome shotgun (WGS) entry which is preliminary data.</text>
</comment>
<gene>
    <name evidence="2" type="ORF">PR048_013803</name>
</gene>
<keyword evidence="3" id="KW-1185">Reference proteome</keyword>
<feature type="region of interest" description="Disordered" evidence="1">
    <location>
        <begin position="129"/>
        <end position="168"/>
    </location>
</feature>
<name>A0ABQ9HU23_9NEOP</name>